<protein>
    <recommendedName>
        <fullName evidence="7">Hydroxyacylglutathione hydrolase</fullName>
        <ecNumber evidence="7">3.1.2.6</ecNumber>
    </recommendedName>
    <alternativeName>
        <fullName evidence="7">Glyoxalase II</fullName>
        <shortName evidence="7">Glx II</shortName>
    </alternativeName>
</protein>
<evidence type="ECO:0000256" key="7">
    <source>
        <dbReference type="HAMAP-Rule" id="MF_01374"/>
    </source>
</evidence>
<feature type="binding site" evidence="7">
    <location>
        <position position="134"/>
    </location>
    <ligand>
        <name>Zn(2+)</name>
        <dbReference type="ChEBI" id="CHEBI:29105"/>
        <label>1</label>
    </ligand>
</feature>
<gene>
    <name evidence="7 9" type="primary">gloB</name>
    <name evidence="9" type="ORF">FAA86_08015</name>
</gene>
<dbReference type="InterPro" id="IPR032282">
    <property type="entry name" value="HAGH_C"/>
</dbReference>
<dbReference type="InterPro" id="IPR001279">
    <property type="entry name" value="Metallo-B-lactamas"/>
</dbReference>
<dbReference type="RefSeq" id="WP_113461446.1">
    <property type="nucleotide sequence ID" value="NZ_STGU01000003.1"/>
</dbReference>
<dbReference type="UniPathway" id="UPA00619">
    <property type="reaction ID" value="UER00676"/>
</dbReference>
<dbReference type="GO" id="GO:0004416">
    <property type="term" value="F:hydroxyacylglutathione hydrolase activity"/>
    <property type="evidence" value="ECO:0007669"/>
    <property type="project" value="UniProtKB-UniRule"/>
</dbReference>
<feature type="binding site" evidence="7">
    <location>
        <position position="172"/>
    </location>
    <ligand>
        <name>Zn(2+)</name>
        <dbReference type="ChEBI" id="CHEBI:29105"/>
        <label>2</label>
    </ligand>
</feature>
<evidence type="ECO:0000256" key="4">
    <source>
        <dbReference type="ARBA" id="ARBA00022723"/>
    </source>
</evidence>
<evidence type="ECO:0000313" key="9">
    <source>
        <dbReference type="EMBL" id="THV37522.1"/>
    </source>
</evidence>
<feature type="binding site" evidence="7">
    <location>
        <position position="61"/>
    </location>
    <ligand>
        <name>Zn(2+)</name>
        <dbReference type="ChEBI" id="CHEBI:29105"/>
        <label>2</label>
    </ligand>
</feature>
<dbReference type="NCBIfam" id="TIGR03413">
    <property type="entry name" value="GSH_gloB"/>
    <property type="match status" value="1"/>
</dbReference>
<dbReference type="InterPro" id="IPR035680">
    <property type="entry name" value="Clx_II_MBL"/>
</dbReference>
<organism evidence="9 10">
    <name type="scientific">Rhizobium rosettiformans W3</name>
    <dbReference type="NCBI Taxonomy" id="538378"/>
    <lineage>
        <taxon>Bacteria</taxon>
        <taxon>Pseudomonadati</taxon>
        <taxon>Pseudomonadota</taxon>
        <taxon>Alphaproteobacteria</taxon>
        <taxon>Hyphomicrobiales</taxon>
        <taxon>Rhizobiaceae</taxon>
        <taxon>Rhizobium/Agrobacterium group</taxon>
        <taxon>Rhizobium</taxon>
    </lineage>
</organism>
<dbReference type="EMBL" id="STGU01000003">
    <property type="protein sequence ID" value="THV37522.1"/>
    <property type="molecule type" value="Genomic_DNA"/>
</dbReference>
<evidence type="ECO:0000256" key="6">
    <source>
        <dbReference type="ARBA" id="ARBA00022833"/>
    </source>
</evidence>
<comment type="caution">
    <text evidence="9">The sequence shown here is derived from an EMBL/GenBank/DDBJ whole genome shotgun (WGS) entry which is preliminary data.</text>
</comment>
<dbReference type="AlphaFoldDB" id="A0A4S8Q4K2"/>
<name>A0A4S8Q4K2_9HYPH</name>
<dbReference type="PANTHER" id="PTHR43705:SF1">
    <property type="entry name" value="HYDROXYACYLGLUTATHIONE HYDROLASE GLOB"/>
    <property type="match status" value="1"/>
</dbReference>
<dbReference type="PIRSF" id="PIRSF005457">
    <property type="entry name" value="Glx"/>
    <property type="match status" value="1"/>
</dbReference>
<dbReference type="InterPro" id="IPR017782">
    <property type="entry name" value="Hydroxyacylglutathione_Hdrlase"/>
</dbReference>
<feature type="binding site" evidence="7">
    <location>
        <position position="57"/>
    </location>
    <ligand>
        <name>Zn(2+)</name>
        <dbReference type="ChEBI" id="CHEBI:29105"/>
        <label>1</label>
    </ligand>
</feature>
<comment type="catalytic activity">
    <reaction evidence="1 7">
        <text>an S-(2-hydroxyacyl)glutathione + H2O = a 2-hydroxy carboxylate + glutathione + H(+)</text>
        <dbReference type="Rhea" id="RHEA:21864"/>
        <dbReference type="ChEBI" id="CHEBI:15377"/>
        <dbReference type="ChEBI" id="CHEBI:15378"/>
        <dbReference type="ChEBI" id="CHEBI:57925"/>
        <dbReference type="ChEBI" id="CHEBI:58896"/>
        <dbReference type="ChEBI" id="CHEBI:71261"/>
        <dbReference type="EC" id="3.1.2.6"/>
    </reaction>
</comment>
<evidence type="ECO:0000313" key="10">
    <source>
        <dbReference type="Proteomes" id="UP000307378"/>
    </source>
</evidence>
<comment type="pathway">
    <text evidence="2 7">Secondary metabolite metabolism; methylglyoxal degradation; (R)-lactate from methylglyoxal: step 2/2.</text>
</comment>
<evidence type="ECO:0000256" key="5">
    <source>
        <dbReference type="ARBA" id="ARBA00022801"/>
    </source>
</evidence>
<comment type="similarity">
    <text evidence="3 7">Belongs to the metallo-beta-lactamase superfamily. Glyoxalase II family.</text>
</comment>
<feature type="binding site" evidence="7">
    <location>
        <position position="115"/>
    </location>
    <ligand>
        <name>Zn(2+)</name>
        <dbReference type="ChEBI" id="CHEBI:29105"/>
        <label>1</label>
    </ligand>
</feature>
<dbReference type="SMART" id="SM00849">
    <property type="entry name" value="Lactamase_B"/>
    <property type="match status" value="1"/>
</dbReference>
<keyword evidence="6 7" id="KW-0862">Zinc</keyword>
<comment type="cofactor">
    <cofactor evidence="7">
        <name>Zn(2+)</name>
        <dbReference type="ChEBI" id="CHEBI:29105"/>
    </cofactor>
    <text evidence="7">Binds 2 Zn(2+) ions per subunit.</text>
</comment>
<comment type="subunit">
    <text evidence="7">Monomer.</text>
</comment>
<keyword evidence="5 7" id="KW-0378">Hydrolase</keyword>
<sequence>MKSLQIEVFLCRSDNFGVLLHCPETGETATIDAPEFDPIVKAAEKRGWKITHIFTTHHHGDHVEANLALKEKYGCEIIGPRDEAAAIPGIDRTVGDGDEFTFGNRPVRVIETPGHTAGHICYHLPEDMLLFAADTLFALGCGRLFERSAMDMWHSLQKLASLPDETIVYFGHEYTLSNARFALTVDPENARLRSRAELIEMQRKRGDFTIPTTIGLEKETNPFLRAGDPDIRRTLGMEGATNDEVFAEIRKRKDAF</sequence>
<dbReference type="InterPro" id="IPR036866">
    <property type="entry name" value="RibonucZ/Hydroxyglut_hydro"/>
</dbReference>
<dbReference type="EC" id="3.1.2.6" evidence="7"/>
<proteinExistence type="inferred from homology"/>
<dbReference type="HAMAP" id="MF_01374">
    <property type="entry name" value="Glyoxalase_2"/>
    <property type="match status" value="1"/>
</dbReference>
<dbReference type="Pfam" id="PF16123">
    <property type="entry name" value="HAGH_C"/>
    <property type="match status" value="1"/>
</dbReference>
<accession>A0A4S8Q4K2</accession>
<dbReference type="CDD" id="cd07723">
    <property type="entry name" value="hydroxyacylglutathione_hydrolase_MBL-fold"/>
    <property type="match status" value="1"/>
</dbReference>
<dbReference type="Pfam" id="PF00753">
    <property type="entry name" value="Lactamase_B"/>
    <property type="match status" value="1"/>
</dbReference>
<evidence type="ECO:0000256" key="1">
    <source>
        <dbReference type="ARBA" id="ARBA00001623"/>
    </source>
</evidence>
<dbReference type="GO" id="GO:0019243">
    <property type="term" value="P:methylglyoxal catabolic process to D-lactate via S-lactoyl-glutathione"/>
    <property type="evidence" value="ECO:0007669"/>
    <property type="project" value="UniProtKB-UniRule"/>
</dbReference>
<feature type="domain" description="Metallo-beta-lactamase" evidence="8">
    <location>
        <begin position="14"/>
        <end position="172"/>
    </location>
</feature>
<evidence type="ECO:0000259" key="8">
    <source>
        <dbReference type="SMART" id="SM00849"/>
    </source>
</evidence>
<reference evidence="9 10" key="1">
    <citation type="submission" date="2019-04" db="EMBL/GenBank/DDBJ databases">
        <title>genome sequence of strain W3.</title>
        <authorList>
            <person name="Gao J."/>
            <person name="Sun J."/>
        </authorList>
    </citation>
    <scope>NUCLEOTIDE SEQUENCE [LARGE SCALE GENOMIC DNA]</scope>
    <source>
        <strain evidence="9 10">W3</strain>
    </source>
</reference>
<dbReference type="Gene3D" id="3.60.15.10">
    <property type="entry name" value="Ribonuclease Z/Hydroxyacylglutathione hydrolase-like"/>
    <property type="match status" value="1"/>
</dbReference>
<keyword evidence="4 7" id="KW-0479">Metal-binding</keyword>
<feature type="binding site" evidence="7">
    <location>
        <position position="134"/>
    </location>
    <ligand>
        <name>Zn(2+)</name>
        <dbReference type="ChEBI" id="CHEBI:29105"/>
        <label>2</label>
    </ligand>
</feature>
<dbReference type="GO" id="GO:0046872">
    <property type="term" value="F:metal ion binding"/>
    <property type="evidence" value="ECO:0007669"/>
    <property type="project" value="UniProtKB-KW"/>
</dbReference>
<feature type="binding site" evidence="7">
    <location>
        <position position="59"/>
    </location>
    <ligand>
        <name>Zn(2+)</name>
        <dbReference type="ChEBI" id="CHEBI:29105"/>
        <label>1</label>
    </ligand>
</feature>
<comment type="function">
    <text evidence="7">Thiolesterase that catalyzes the hydrolysis of S-D-lactoyl-glutathione to form glutathione and D-lactic acid.</text>
</comment>
<dbReference type="Proteomes" id="UP000307378">
    <property type="component" value="Unassembled WGS sequence"/>
</dbReference>
<evidence type="ECO:0000256" key="3">
    <source>
        <dbReference type="ARBA" id="ARBA00006759"/>
    </source>
</evidence>
<evidence type="ECO:0000256" key="2">
    <source>
        <dbReference type="ARBA" id="ARBA00004963"/>
    </source>
</evidence>
<dbReference type="InterPro" id="IPR050110">
    <property type="entry name" value="Glyoxalase_II_hydrolase"/>
</dbReference>
<dbReference type="PANTHER" id="PTHR43705">
    <property type="entry name" value="HYDROXYACYLGLUTATHIONE HYDROLASE"/>
    <property type="match status" value="1"/>
</dbReference>
<feature type="binding site" evidence="7">
    <location>
        <position position="62"/>
    </location>
    <ligand>
        <name>Zn(2+)</name>
        <dbReference type="ChEBI" id="CHEBI:29105"/>
        <label>2</label>
    </ligand>
</feature>
<dbReference type="SUPFAM" id="SSF56281">
    <property type="entry name" value="Metallo-hydrolase/oxidoreductase"/>
    <property type="match status" value="1"/>
</dbReference>